<name>A0A2L1UG08_9BACL</name>
<dbReference type="AlphaFoldDB" id="A0A2L1UG08"/>
<accession>A0A8B6WUJ9</accession>
<evidence type="ECO:0000313" key="3">
    <source>
        <dbReference type="Proteomes" id="UP000239833"/>
    </source>
</evidence>
<protein>
    <submittedName>
        <fullName evidence="1">Uncharacterized protein</fullName>
    </submittedName>
</protein>
<evidence type="ECO:0000313" key="2">
    <source>
        <dbReference type="EMBL" id="QHZ52538.1"/>
    </source>
</evidence>
<sequence length="37" mass="4496">MVEELMKLEMDELQEIIERKIEEAKENFSLPDLMENK</sequence>
<reference evidence="1 4" key="2">
    <citation type="journal article" date="2020" name="Int. J. Med. Microbiol.">
        <title>Discovery of Paenibacillus larvae ERIC V: Phenotypic and genomic comparison to genotypes ERIC I-IV reveal different inventories of virulence factors which correlate with epidemiological prevalences of American Foulbrood.</title>
        <authorList>
            <person name="Beims H."/>
            <person name="Bunk B."/>
            <person name="Erler S."/>
            <person name="Mohr K.I."/>
            <person name="Sproer C."/>
            <person name="Pradella S."/>
            <person name="Gunther G."/>
            <person name="Rohde M."/>
            <person name="von der Ohe W."/>
            <person name="Steinert M."/>
        </authorList>
    </citation>
    <scope>NUCLEOTIDE SEQUENCE</scope>
    <source>
        <strain evidence="1">Eric_III</strain>
        <strain evidence="2">Eric_V</strain>
    </source>
</reference>
<dbReference type="Proteomes" id="UP000239833">
    <property type="component" value="Chromosome"/>
</dbReference>
<dbReference type="EMBL" id="CP019655">
    <property type="protein sequence ID" value="AVF27200.1"/>
    <property type="molecule type" value="Genomic_DNA"/>
</dbReference>
<evidence type="ECO:0000313" key="4">
    <source>
        <dbReference type="Proteomes" id="UP000464330"/>
    </source>
</evidence>
<organism evidence="1 3">
    <name type="scientific">Paenibacillus larvae subsp. larvae</name>
    <dbReference type="NCBI Taxonomy" id="147375"/>
    <lineage>
        <taxon>Bacteria</taxon>
        <taxon>Bacillati</taxon>
        <taxon>Bacillota</taxon>
        <taxon>Bacilli</taxon>
        <taxon>Bacillales</taxon>
        <taxon>Paenibacillaceae</taxon>
        <taxon>Paenibacillus</taxon>
    </lineage>
</organism>
<accession>A0A2L1UG08</accession>
<evidence type="ECO:0000313" key="1">
    <source>
        <dbReference type="EMBL" id="AVF27200.1"/>
    </source>
</evidence>
<reference evidence="3" key="1">
    <citation type="submission" date="2017-02" db="EMBL/GenBank/DDBJ databases">
        <title>Delineation of Paenibacillus larvae strains originating from foulbrood outbreaks.</title>
        <authorList>
            <person name="Beims H."/>
            <person name="Bunk B."/>
            <person name="Sproeer C."/>
            <person name="Mohr K.I."/>
            <person name="Pradella S."/>
            <person name="Guenther G."/>
            <person name="Rohde M."/>
            <person name="von der Ohe W."/>
            <person name="Steinert M."/>
        </authorList>
    </citation>
    <scope>NUCLEOTIDE SEQUENCE [LARGE SCALE GENOMIC DNA]</scope>
    <source>
        <strain evidence="3">Eric_III</strain>
    </source>
</reference>
<gene>
    <name evidence="1" type="ORF">ERICIII_03073</name>
    <name evidence="2" type="ORF">ERICV_03427</name>
</gene>
<proteinExistence type="predicted"/>
<dbReference type="EMBL" id="CP019717">
    <property type="protein sequence ID" value="QHZ52538.1"/>
    <property type="molecule type" value="Genomic_DNA"/>
</dbReference>
<dbReference type="Proteomes" id="UP000464330">
    <property type="component" value="Chromosome"/>
</dbReference>
<accession>A0A6C0QW48</accession>